<proteinExistence type="inferred from homology"/>
<dbReference type="PIRSF" id="PIRSF028784">
    <property type="entry name" value="MrpF"/>
    <property type="match status" value="1"/>
</dbReference>
<dbReference type="AlphaFoldDB" id="A0A3D9BKH6"/>
<dbReference type="GO" id="GO:0015385">
    <property type="term" value="F:sodium:proton antiporter activity"/>
    <property type="evidence" value="ECO:0007669"/>
    <property type="project" value="TreeGrafter"/>
</dbReference>
<organism evidence="10 11">
    <name type="scientific">Rhodosalinus sediminis</name>
    <dbReference type="NCBI Taxonomy" id="1940533"/>
    <lineage>
        <taxon>Bacteria</taxon>
        <taxon>Pseudomonadati</taxon>
        <taxon>Pseudomonadota</taxon>
        <taxon>Alphaproteobacteria</taxon>
        <taxon>Rhodobacterales</taxon>
        <taxon>Paracoccaceae</taxon>
        <taxon>Rhodosalinus</taxon>
    </lineage>
</organism>
<evidence type="ECO:0000256" key="1">
    <source>
        <dbReference type="ARBA" id="ARBA00004651"/>
    </source>
</evidence>
<dbReference type="RefSeq" id="WP_115981953.1">
    <property type="nucleotide sequence ID" value="NZ_QOHR01000041.1"/>
</dbReference>
<sequence>MDILQTAVNVSFVMVVVGVAFAFVRLIKGPSLPNRVVALDMMNVLIVSFCGLYAIRAGDAAFVDVAIVLALVGFLATVALARFVERRVTRNARSGDDRGEGPR</sequence>
<dbReference type="Proteomes" id="UP000257131">
    <property type="component" value="Unassembled WGS sequence"/>
</dbReference>
<evidence type="ECO:0000313" key="10">
    <source>
        <dbReference type="EMBL" id="REC53967.1"/>
    </source>
</evidence>
<keyword evidence="5 9" id="KW-0812">Transmembrane</keyword>
<gene>
    <name evidence="10" type="ORF">DRV84_14430</name>
</gene>
<dbReference type="Pfam" id="PF04066">
    <property type="entry name" value="MrpF_PhaF"/>
    <property type="match status" value="1"/>
</dbReference>
<keyword evidence="3 8" id="KW-0813">Transport</keyword>
<keyword evidence="11" id="KW-1185">Reference proteome</keyword>
<feature type="transmembrane region" description="Helical" evidence="9">
    <location>
        <begin position="61"/>
        <end position="84"/>
    </location>
</feature>
<evidence type="ECO:0000256" key="3">
    <source>
        <dbReference type="ARBA" id="ARBA00022448"/>
    </source>
</evidence>
<accession>A0A3D9BKH6</accession>
<evidence type="ECO:0000256" key="5">
    <source>
        <dbReference type="ARBA" id="ARBA00022692"/>
    </source>
</evidence>
<feature type="transmembrane region" description="Helical" evidence="9">
    <location>
        <begin position="6"/>
        <end position="24"/>
    </location>
</feature>
<dbReference type="InterPro" id="IPR007208">
    <property type="entry name" value="MrpF/PhaF-like"/>
</dbReference>
<dbReference type="PANTHER" id="PTHR34702">
    <property type="entry name" value="NA(+)/H(+) ANTIPORTER SUBUNIT F1"/>
    <property type="match status" value="1"/>
</dbReference>
<dbReference type="OrthoDB" id="9800226at2"/>
<comment type="similarity">
    <text evidence="2 8">Belongs to the CPA3 antiporters (TC 2.A.63) subunit F family.</text>
</comment>
<evidence type="ECO:0000256" key="6">
    <source>
        <dbReference type="ARBA" id="ARBA00022989"/>
    </source>
</evidence>
<keyword evidence="8" id="KW-0050">Antiport</keyword>
<comment type="subcellular location">
    <subcellularLocation>
        <location evidence="1 8">Cell membrane</location>
        <topology evidence="1 8">Multi-pass membrane protein</topology>
    </subcellularLocation>
</comment>
<evidence type="ECO:0000256" key="4">
    <source>
        <dbReference type="ARBA" id="ARBA00022475"/>
    </source>
</evidence>
<evidence type="ECO:0000313" key="11">
    <source>
        <dbReference type="Proteomes" id="UP000257131"/>
    </source>
</evidence>
<evidence type="ECO:0000256" key="7">
    <source>
        <dbReference type="ARBA" id="ARBA00023136"/>
    </source>
</evidence>
<comment type="caution">
    <text evidence="10">The sequence shown here is derived from an EMBL/GenBank/DDBJ whole genome shotgun (WGS) entry which is preliminary data.</text>
</comment>
<name>A0A3D9BKH6_9RHOB</name>
<keyword evidence="8" id="KW-0406">Ion transport</keyword>
<evidence type="ECO:0000256" key="9">
    <source>
        <dbReference type="SAM" id="Phobius"/>
    </source>
</evidence>
<dbReference type="PANTHER" id="PTHR34702:SF1">
    <property type="entry name" value="NA(+)_H(+) ANTIPORTER SUBUNIT F"/>
    <property type="match status" value="1"/>
</dbReference>
<keyword evidence="7 8" id="KW-0472">Membrane</keyword>
<protein>
    <submittedName>
        <fullName evidence="10">pH regulation protein F</fullName>
    </submittedName>
</protein>
<reference evidence="10 11" key="1">
    <citation type="journal article" date="2017" name="Int. J. Syst. Evol. Microbiol.">
        <title>Rhodosalinus sediminis gen. nov., sp. nov., isolated from marine saltern.</title>
        <authorList>
            <person name="Guo L.Y."/>
            <person name="Ling S.K."/>
            <person name="Li C.M."/>
            <person name="Chen G.J."/>
            <person name="Du Z.J."/>
        </authorList>
    </citation>
    <scope>NUCLEOTIDE SEQUENCE [LARGE SCALE GENOMIC DNA]</scope>
    <source>
        <strain evidence="10 11">WDN1C137</strain>
    </source>
</reference>
<evidence type="ECO:0000256" key="2">
    <source>
        <dbReference type="ARBA" id="ARBA00009212"/>
    </source>
</evidence>
<dbReference type="EMBL" id="QOHR01000041">
    <property type="protein sequence ID" value="REC53967.1"/>
    <property type="molecule type" value="Genomic_DNA"/>
</dbReference>
<keyword evidence="4 8" id="KW-1003">Cell membrane</keyword>
<dbReference type="GO" id="GO:0005886">
    <property type="term" value="C:plasma membrane"/>
    <property type="evidence" value="ECO:0007669"/>
    <property type="project" value="UniProtKB-SubCell"/>
</dbReference>
<evidence type="ECO:0000256" key="8">
    <source>
        <dbReference type="PIRNR" id="PIRNR028784"/>
    </source>
</evidence>
<feature type="transmembrane region" description="Helical" evidence="9">
    <location>
        <begin position="36"/>
        <end position="55"/>
    </location>
</feature>
<keyword evidence="6 9" id="KW-1133">Transmembrane helix</keyword>